<name>A0ABV3XX47_9RHOB</name>
<organism evidence="1 2">
    <name type="scientific">Rhodovulum iodosum</name>
    <dbReference type="NCBI Taxonomy" id="68291"/>
    <lineage>
        <taxon>Bacteria</taxon>
        <taxon>Pseudomonadati</taxon>
        <taxon>Pseudomonadota</taxon>
        <taxon>Alphaproteobacteria</taxon>
        <taxon>Rhodobacterales</taxon>
        <taxon>Paracoccaceae</taxon>
        <taxon>Rhodovulum</taxon>
    </lineage>
</organism>
<dbReference type="Proteomes" id="UP001560019">
    <property type="component" value="Unassembled WGS sequence"/>
</dbReference>
<comment type="caution">
    <text evidence="1">The sequence shown here is derived from an EMBL/GenBank/DDBJ whole genome shotgun (WGS) entry which is preliminary data.</text>
</comment>
<sequence length="277" mass="30466">MATAERLSALLDEVAQGGRVPYLGAGVAALGGGGQPASPPELCAAIEARVRAPKRARGNMWSVAQFVESRRFRKTLESIVLDAFAGDPAPGPLHRWLARVRPPMVVDAWYDSGLIEAFRAEDQPGWGLVQGVSRNGEWHEIWTCAYDADLTLVGETPDPAWDVLLYKPHGVIREGHSFLISDSDYVEVLTEIDIQSPIPEEVQARRTGRPFLFLGCRFDDQMLRLFARQIAKRSSTGHAAVIEGELTRMERRFLDELGIERLDLPLSAVAEALAAPA</sequence>
<gene>
    <name evidence="1" type="ORF">Ga0609869_003290</name>
</gene>
<keyword evidence="2" id="KW-1185">Reference proteome</keyword>
<evidence type="ECO:0008006" key="3">
    <source>
        <dbReference type="Google" id="ProtNLM"/>
    </source>
</evidence>
<protein>
    <recommendedName>
        <fullName evidence="3">SIR2 family protein</fullName>
    </recommendedName>
</protein>
<proteinExistence type="predicted"/>
<evidence type="ECO:0000313" key="2">
    <source>
        <dbReference type="Proteomes" id="UP001560019"/>
    </source>
</evidence>
<dbReference type="EMBL" id="JBEHHI010000003">
    <property type="protein sequence ID" value="MEX5729937.1"/>
    <property type="molecule type" value="Genomic_DNA"/>
</dbReference>
<dbReference type="RefSeq" id="WP_125403597.1">
    <property type="nucleotide sequence ID" value="NZ_JBEHHI010000003.1"/>
</dbReference>
<reference evidence="1 2" key="1">
    <citation type="submission" date="2024-06" db="EMBL/GenBank/DDBJ databases">
        <title>Genome of Rhodovulum iodosum, a marine photoferrotroph.</title>
        <authorList>
            <person name="Bianchini G."/>
            <person name="Nikeleit V."/>
            <person name="Kappler A."/>
            <person name="Bryce C."/>
            <person name="Sanchez-Baracaldo P."/>
        </authorList>
    </citation>
    <scope>NUCLEOTIDE SEQUENCE [LARGE SCALE GENOMIC DNA]</scope>
    <source>
        <strain evidence="1 2">UT/N1</strain>
    </source>
</reference>
<evidence type="ECO:0000313" key="1">
    <source>
        <dbReference type="EMBL" id="MEX5729937.1"/>
    </source>
</evidence>
<accession>A0ABV3XX47</accession>
<dbReference type="Pfam" id="PF13289">
    <property type="entry name" value="SIR2_2"/>
    <property type="match status" value="1"/>
</dbReference>